<dbReference type="InterPro" id="IPR017867">
    <property type="entry name" value="Tyr_phospatase_low_mol_wt"/>
</dbReference>
<keyword evidence="8" id="KW-1185">Reference proteome</keyword>
<dbReference type="SUPFAM" id="SSF52788">
    <property type="entry name" value="Phosphotyrosine protein phosphatases I"/>
    <property type="match status" value="1"/>
</dbReference>
<dbReference type="PANTHER" id="PTHR11717">
    <property type="entry name" value="LOW MOLECULAR WEIGHT PROTEIN TYROSINE PHOSPHATASE"/>
    <property type="match status" value="1"/>
</dbReference>
<dbReference type="PRINTS" id="PR00719">
    <property type="entry name" value="LMWPTPASE"/>
</dbReference>
<dbReference type="GO" id="GO:0004725">
    <property type="term" value="F:protein tyrosine phosphatase activity"/>
    <property type="evidence" value="ECO:0007669"/>
    <property type="project" value="UniProtKB-EC"/>
</dbReference>
<dbReference type="EC" id="3.1.3.48" evidence="2"/>
<feature type="active site" description="Proton donor" evidence="5">
    <location>
        <position position="114"/>
    </location>
</feature>
<dbReference type="Pfam" id="PF01451">
    <property type="entry name" value="LMWPc"/>
    <property type="match status" value="1"/>
</dbReference>
<evidence type="ECO:0000259" key="6">
    <source>
        <dbReference type="SMART" id="SM00226"/>
    </source>
</evidence>
<feature type="active site" description="Nucleophile" evidence="5">
    <location>
        <position position="7"/>
    </location>
</feature>
<organism evidence="7 8">
    <name type="scientific">Kaistella treverensis</name>
    <dbReference type="NCBI Taxonomy" id="631455"/>
    <lineage>
        <taxon>Bacteria</taxon>
        <taxon>Pseudomonadati</taxon>
        <taxon>Bacteroidota</taxon>
        <taxon>Flavobacteriia</taxon>
        <taxon>Flavobacteriales</taxon>
        <taxon>Weeksellaceae</taxon>
        <taxon>Chryseobacterium group</taxon>
        <taxon>Kaistella</taxon>
    </lineage>
</organism>
<gene>
    <name evidence="7" type="ORF">SAMN05421638_0918</name>
</gene>
<proteinExistence type="inferred from homology"/>
<evidence type="ECO:0000256" key="3">
    <source>
        <dbReference type="ARBA" id="ARBA00022801"/>
    </source>
</evidence>
<name>A0A1I3KNT1_9FLAO</name>
<feature type="active site" description="Nucleophile" evidence="5">
    <location>
        <position position="13"/>
    </location>
</feature>
<evidence type="ECO:0000313" key="7">
    <source>
        <dbReference type="EMBL" id="SFI74162.1"/>
    </source>
</evidence>
<dbReference type="Gene3D" id="3.40.50.2300">
    <property type="match status" value="1"/>
</dbReference>
<protein>
    <recommendedName>
        <fullName evidence="2">protein-tyrosine-phosphatase</fullName>
        <ecNumber evidence="2">3.1.3.48</ecNumber>
    </recommendedName>
</protein>
<dbReference type="InterPro" id="IPR023485">
    <property type="entry name" value="Ptyr_pPase"/>
</dbReference>
<dbReference type="InterPro" id="IPR036196">
    <property type="entry name" value="Ptyr_pPase_sf"/>
</dbReference>
<accession>A0A1I3KNT1</accession>
<dbReference type="Proteomes" id="UP000242560">
    <property type="component" value="Unassembled WGS sequence"/>
</dbReference>
<dbReference type="CDD" id="cd16343">
    <property type="entry name" value="LMWPTP"/>
    <property type="match status" value="1"/>
</dbReference>
<keyword evidence="4" id="KW-0904">Protein phosphatase</keyword>
<dbReference type="SMART" id="SM00226">
    <property type="entry name" value="LMWPc"/>
    <property type="match status" value="1"/>
</dbReference>
<dbReference type="RefSeq" id="WP_089819011.1">
    <property type="nucleotide sequence ID" value="NZ_FORQ01000001.1"/>
</dbReference>
<evidence type="ECO:0000313" key="8">
    <source>
        <dbReference type="Proteomes" id="UP000242560"/>
    </source>
</evidence>
<evidence type="ECO:0000256" key="5">
    <source>
        <dbReference type="PIRSR" id="PIRSR617867-1"/>
    </source>
</evidence>
<reference evidence="8" key="1">
    <citation type="submission" date="2016-10" db="EMBL/GenBank/DDBJ databases">
        <authorList>
            <person name="Varghese N."/>
            <person name="Submissions S."/>
        </authorList>
    </citation>
    <scope>NUCLEOTIDE SEQUENCE [LARGE SCALE GENOMIC DNA]</scope>
    <source>
        <strain evidence="8">DSM 22251</strain>
    </source>
</reference>
<dbReference type="PANTHER" id="PTHR11717:SF7">
    <property type="entry name" value="LOW MOLECULAR WEIGHT PHOSPHOTYROSINE PROTEIN PHOSPHATASE"/>
    <property type="match status" value="1"/>
</dbReference>
<dbReference type="AlphaFoldDB" id="A0A1I3KNT1"/>
<comment type="similarity">
    <text evidence="1">Belongs to the low molecular weight phosphotyrosine protein phosphatase family.</text>
</comment>
<dbReference type="EMBL" id="FORQ01000001">
    <property type="protein sequence ID" value="SFI74162.1"/>
    <property type="molecule type" value="Genomic_DNA"/>
</dbReference>
<evidence type="ECO:0000256" key="2">
    <source>
        <dbReference type="ARBA" id="ARBA00013064"/>
    </source>
</evidence>
<sequence length="153" mass="17534">MKILMVCLGNICRSPLAEGILQAKLHEDFTVDSAGTIDMHEGEMPDHRSIEIAAKYNIDICEQKSRPFTYEDFQIFDRIYCMDKKNLADVLALAKTENDRNKVSLLAENLEVPDPYWGDMKDFDEVFQLLEKACEKIAKDLKIKKKGKKAANF</sequence>
<keyword evidence="3" id="KW-0378">Hydrolase</keyword>
<feature type="domain" description="Phosphotyrosine protein phosphatase I" evidence="6">
    <location>
        <begin position="1"/>
        <end position="140"/>
    </location>
</feature>
<evidence type="ECO:0000256" key="1">
    <source>
        <dbReference type="ARBA" id="ARBA00011063"/>
    </source>
</evidence>
<evidence type="ECO:0000256" key="4">
    <source>
        <dbReference type="ARBA" id="ARBA00022912"/>
    </source>
</evidence>
<dbReference type="InterPro" id="IPR050438">
    <property type="entry name" value="LMW_PTPase"/>
</dbReference>